<name>A0ABD6HET1_AGRVI</name>
<sequence length="65" mass="7284">MAIAHFSASIISRGDGRSVVLSAAYRHCAKMEYEREASTIDYTRKQGLLHEEFMLPADAPKWAKA</sequence>
<dbReference type="Proteomes" id="UP000179536">
    <property type="component" value="Unassembled WGS sequence"/>
</dbReference>
<dbReference type="EMBL" id="MBFA02000023">
    <property type="protein sequence ID" value="MUP12986.1"/>
    <property type="molecule type" value="Genomic_DNA"/>
</dbReference>
<protein>
    <recommendedName>
        <fullName evidence="3">MobA/MobL protein domain-containing protein</fullName>
    </recommendedName>
</protein>
<evidence type="ECO:0000313" key="4">
    <source>
        <dbReference type="EMBL" id="MUO44891.1"/>
    </source>
</evidence>
<feature type="domain" description="MobA/MobL protein" evidence="3">
    <location>
        <begin position="17"/>
        <end position="64"/>
    </location>
</feature>
<evidence type="ECO:0000256" key="1">
    <source>
        <dbReference type="ARBA" id="ARBA00010873"/>
    </source>
</evidence>
<evidence type="ECO:0000256" key="2">
    <source>
        <dbReference type="ARBA" id="ARBA00022971"/>
    </source>
</evidence>
<feature type="non-terminal residue" evidence="5">
    <location>
        <position position="65"/>
    </location>
</feature>
<evidence type="ECO:0000259" key="3">
    <source>
        <dbReference type="Pfam" id="PF03389"/>
    </source>
</evidence>
<proteinExistence type="inferred from homology"/>
<evidence type="ECO:0000313" key="6">
    <source>
        <dbReference type="Proteomes" id="UP000179454"/>
    </source>
</evidence>
<dbReference type="Gene3D" id="3.30.930.30">
    <property type="match status" value="1"/>
</dbReference>
<keyword evidence="6" id="KW-1185">Reference proteome</keyword>
<dbReference type="Pfam" id="PF03389">
    <property type="entry name" value="MobA_MobL"/>
    <property type="match status" value="1"/>
</dbReference>
<comment type="similarity">
    <text evidence="1">Belongs to the MobA/MobL family.</text>
</comment>
<dbReference type="AlphaFoldDB" id="A0ABD6HET1"/>
<dbReference type="Proteomes" id="UP000179454">
    <property type="component" value="Unassembled WGS sequence"/>
</dbReference>
<dbReference type="RefSeq" id="WP_139192570.1">
    <property type="nucleotide sequence ID" value="NZ_MBFA02000023.1"/>
</dbReference>
<dbReference type="InterPro" id="IPR005053">
    <property type="entry name" value="MobA_MobL"/>
</dbReference>
<organism evidence="5 7">
    <name type="scientific">Agrobacterium vitis</name>
    <name type="common">Rhizobium vitis</name>
    <dbReference type="NCBI Taxonomy" id="373"/>
    <lineage>
        <taxon>Bacteria</taxon>
        <taxon>Pseudomonadati</taxon>
        <taxon>Pseudomonadota</taxon>
        <taxon>Alphaproteobacteria</taxon>
        <taxon>Hyphomicrobiales</taxon>
        <taxon>Rhizobiaceae</taxon>
        <taxon>Rhizobium/Agrobacterium group</taxon>
        <taxon>Agrobacterium</taxon>
    </lineage>
</organism>
<comment type="caution">
    <text evidence="5">The sequence shown here is derived from an EMBL/GenBank/DDBJ whole genome shotgun (WGS) entry which is preliminary data.</text>
</comment>
<reference evidence="6 7" key="1">
    <citation type="submission" date="2019-11" db="EMBL/GenBank/DDBJ databases">
        <title>Whole-genome sequencing of Allorhizobium vitis.</title>
        <authorList>
            <person name="Gan H.M."/>
            <person name="Savka M.A."/>
        </authorList>
    </citation>
    <scope>NUCLEOTIDE SEQUENCE [LARGE SCALE GENOMIC DNA]</scope>
    <source>
        <strain evidence="5 7">RF2/1</strain>
        <strain evidence="4 6">T1/7</strain>
    </source>
</reference>
<keyword evidence="2" id="KW-0184">Conjugation</keyword>
<evidence type="ECO:0000313" key="7">
    <source>
        <dbReference type="Proteomes" id="UP000179536"/>
    </source>
</evidence>
<dbReference type="EMBL" id="MBFE02000025">
    <property type="protein sequence ID" value="MUO44891.1"/>
    <property type="molecule type" value="Genomic_DNA"/>
</dbReference>
<evidence type="ECO:0000313" key="5">
    <source>
        <dbReference type="EMBL" id="MUP12986.1"/>
    </source>
</evidence>
<accession>A0ABD6HET1</accession>
<gene>
    <name evidence="5" type="ORF">BBK91_024345</name>
    <name evidence="4" type="ORF">BBL17_024205</name>
</gene>